<proteinExistence type="predicted"/>
<feature type="non-terminal residue" evidence="3">
    <location>
        <position position="1"/>
    </location>
</feature>
<name>A0AA38FIZ4_TAXCH</name>
<dbReference type="Proteomes" id="UP000824469">
    <property type="component" value="Unassembled WGS sequence"/>
</dbReference>
<evidence type="ECO:0000313" key="4">
    <source>
        <dbReference type="Proteomes" id="UP000824469"/>
    </source>
</evidence>
<dbReference type="Gene3D" id="1.10.150.250">
    <property type="entry name" value="Flavinator of succinate dehydrogenase"/>
    <property type="match status" value="1"/>
</dbReference>
<accession>A0AA38FIZ4</accession>
<evidence type="ECO:0008006" key="5">
    <source>
        <dbReference type="Google" id="ProtNLM"/>
    </source>
</evidence>
<keyword evidence="2" id="KW-0143">Chaperone</keyword>
<dbReference type="SUPFAM" id="SSF109910">
    <property type="entry name" value="YgfY-like"/>
    <property type="match status" value="1"/>
</dbReference>
<evidence type="ECO:0000256" key="2">
    <source>
        <dbReference type="ARBA" id="ARBA00023186"/>
    </source>
</evidence>
<organism evidence="3 4">
    <name type="scientific">Taxus chinensis</name>
    <name type="common">Chinese yew</name>
    <name type="synonym">Taxus wallichiana var. chinensis</name>
    <dbReference type="NCBI Taxonomy" id="29808"/>
    <lineage>
        <taxon>Eukaryota</taxon>
        <taxon>Viridiplantae</taxon>
        <taxon>Streptophyta</taxon>
        <taxon>Embryophyta</taxon>
        <taxon>Tracheophyta</taxon>
        <taxon>Spermatophyta</taxon>
        <taxon>Pinopsida</taxon>
        <taxon>Pinidae</taxon>
        <taxon>Conifers II</taxon>
        <taxon>Cupressales</taxon>
        <taxon>Taxaceae</taxon>
        <taxon>Taxus</taxon>
    </lineage>
</organism>
<dbReference type="InterPro" id="IPR036714">
    <property type="entry name" value="SDH_sf"/>
</dbReference>
<dbReference type="OMA" id="HCQRTAV"/>
<keyword evidence="4" id="KW-1185">Reference proteome</keyword>
<evidence type="ECO:0000313" key="3">
    <source>
        <dbReference type="EMBL" id="KAH9305033.1"/>
    </source>
</evidence>
<dbReference type="PANTHER" id="PTHR12469">
    <property type="entry name" value="PROTEIN EMI5 HOMOLOG, MITOCHONDRIAL"/>
    <property type="match status" value="1"/>
</dbReference>
<gene>
    <name evidence="3" type="ORF">KI387_009437</name>
</gene>
<dbReference type="Pfam" id="PF03937">
    <property type="entry name" value="Sdh5"/>
    <property type="match status" value="1"/>
</dbReference>
<dbReference type="GO" id="GO:0006099">
    <property type="term" value="P:tricarboxylic acid cycle"/>
    <property type="evidence" value="ECO:0007669"/>
    <property type="project" value="TreeGrafter"/>
</dbReference>
<dbReference type="AlphaFoldDB" id="A0AA38FIZ4"/>
<keyword evidence="1" id="KW-0496">Mitochondrion</keyword>
<dbReference type="PANTHER" id="PTHR12469:SF2">
    <property type="entry name" value="SUCCINATE DEHYDROGENASE ASSEMBLY FACTOR 2, MITOCHONDRIAL"/>
    <property type="match status" value="1"/>
</dbReference>
<dbReference type="InterPro" id="IPR005631">
    <property type="entry name" value="SDH"/>
</dbReference>
<sequence>MASMRRVLSQWQRAAALLCNANRTANPSQMSNISLWDSIYRNPTAGLSLWFSTDREVGSSSPTSNVLDENKRRILNRLLYRSKQRGFLELDLVLGKWVQENVQDLDETNLQALVDVLDLENPYLWKWLTAQEPAPEAVMKNPVFIALHEKITNNLNTYASPETRAKLGQPW</sequence>
<comment type="caution">
    <text evidence="3">The sequence shown here is derived from an EMBL/GenBank/DDBJ whole genome shotgun (WGS) entry which is preliminary data.</text>
</comment>
<dbReference type="FunFam" id="1.10.150.250:FF:000004">
    <property type="entry name" value="Succinate dehydrogenase assembly factor 2, mitochondrial"/>
    <property type="match status" value="1"/>
</dbReference>
<dbReference type="GO" id="GO:0034553">
    <property type="term" value="P:mitochondrial respiratory chain complex II assembly"/>
    <property type="evidence" value="ECO:0007669"/>
    <property type="project" value="TreeGrafter"/>
</dbReference>
<dbReference type="GO" id="GO:0006121">
    <property type="term" value="P:mitochondrial electron transport, succinate to ubiquinone"/>
    <property type="evidence" value="ECO:0007669"/>
    <property type="project" value="TreeGrafter"/>
</dbReference>
<protein>
    <recommendedName>
        <fullName evidence="5">Succinate dehydrogenase assembly factor 2, mitochondrial</fullName>
    </recommendedName>
</protein>
<evidence type="ECO:0000256" key="1">
    <source>
        <dbReference type="ARBA" id="ARBA00023128"/>
    </source>
</evidence>
<dbReference type="EMBL" id="JAHRHJ020000008">
    <property type="protein sequence ID" value="KAH9305033.1"/>
    <property type="molecule type" value="Genomic_DNA"/>
</dbReference>
<dbReference type="GO" id="GO:0005739">
    <property type="term" value="C:mitochondrion"/>
    <property type="evidence" value="ECO:0007669"/>
    <property type="project" value="TreeGrafter"/>
</dbReference>
<reference evidence="3 4" key="1">
    <citation type="journal article" date="2021" name="Nat. Plants">
        <title>The Taxus genome provides insights into paclitaxel biosynthesis.</title>
        <authorList>
            <person name="Xiong X."/>
            <person name="Gou J."/>
            <person name="Liao Q."/>
            <person name="Li Y."/>
            <person name="Zhou Q."/>
            <person name="Bi G."/>
            <person name="Li C."/>
            <person name="Du R."/>
            <person name="Wang X."/>
            <person name="Sun T."/>
            <person name="Guo L."/>
            <person name="Liang H."/>
            <person name="Lu P."/>
            <person name="Wu Y."/>
            <person name="Zhang Z."/>
            <person name="Ro D.K."/>
            <person name="Shang Y."/>
            <person name="Huang S."/>
            <person name="Yan J."/>
        </authorList>
    </citation>
    <scope>NUCLEOTIDE SEQUENCE [LARGE SCALE GENOMIC DNA]</scope>
    <source>
        <strain evidence="3">Ta-2019</strain>
    </source>
</reference>